<gene>
    <name evidence="1" type="ORF">UFOVP9_45</name>
</gene>
<sequence>MRKKYKELYNTALDDLRYSQNQLLIAKDTLIHIEKIMNYKIEDSYEYVIIPRITNDCWHPYSEICICFITNRVYKSVINRMKKCPRCPIATEIHTKPEIQCKEYMDQLKDWIKCCNPDFGCPYCLCKSCWDDGKMPECSKIKDKPHVNNELLCKHCIKDIKGICFSDYWKHLVATREIKHEKLEDPEYKQKMSLEAFYNWNNKFNIGM</sequence>
<organism evidence="1">
    <name type="scientific">uncultured Caudovirales phage</name>
    <dbReference type="NCBI Taxonomy" id="2100421"/>
    <lineage>
        <taxon>Viruses</taxon>
        <taxon>Duplodnaviria</taxon>
        <taxon>Heunggongvirae</taxon>
        <taxon>Uroviricota</taxon>
        <taxon>Caudoviricetes</taxon>
        <taxon>Peduoviridae</taxon>
        <taxon>Maltschvirus</taxon>
        <taxon>Maltschvirus maltsch</taxon>
    </lineage>
</organism>
<accession>A0A6J5KIS2</accession>
<name>A0A6J5KIS2_9CAUD</name>
<dbReference type="EMBL" id="LR796140">
    <property type="protein sequence ID" value="CAB4121263.1"/>
    <property type="molecule type" value="Genomic_DNA"/>
</dbReference>
<evidence type="ECO:0000313" key="1">
    <source>
        <dbReference type="EMBL" id="CAB4121263.1"/>
    </source>
</evidence>
<proteinExistence type="predicted"/>
<protein>
    <submittedName>
        <fullName evidence="1">Uncharacterized protein</fullName>
    </submittedName>
</protein>
<reference evidence="1" key="1">
    <citation type="submission" date="2020-04" db="EMBL/GenBank/DDBJ databases">
        <authorList>
            <person name="Chiriac C."/>
            <person name="Salcher M."/>
            <person name="Ghai R."/>
            <person name="Kavagutti S V."/>
        </authorList>
    </citation>
    <scope>NUCLEOTIDE SEQUENCE</scope>
</reference>